<dbReference type="CDD" id="cd03263">
    <property type="entry name" value="ABC_subfamily_A"/>
    <property type="match status" value="1"/>
</dbReference>
<dbReference type="GO" id="GO:0005524">
    <property type="term" value="F:ATP binding"/>
    <property type="evidence" value="ECO:0007669"/>
    <property type="project" value="UniProtKB-KW"/>
</dbReference>
<evidence type="ECO:0000259" key="10">
    <source>
        <dbReference type="PROSITE" id="PS50893"/>
    </source>
</evidence>
<evidence type="ECO:0000256" key="2">
    <source>
        <dbReference type="ARBA" id="ARBA00008869"/>
    </source>
</evidence>
<dbReference type="InterPro" id="IPR013525">
    <property type="entry name" value="ABC2_TM"/>
</dbReference>
<dbReference type="Proteomes" id="UP001458880">
    <property type="component" value="Unassembled WGS sequence"/>
</dbReference>
<dbReference type="GO" id="GO:0140359">
    <property type="term" value="F:ABC-type transporter activity"/>
    <property type="evidence" value="ECO:0007669"/>
    <property type="project" value="InterPro"/>
</dbReference>
<keyword evidence="5" id="KW-0547">Nucleotide-binding</keyword>
<dbReference type="Gene3D" id="3.40.50.300">
    <property type="entry name" value="P-loop containing nucleotide triphosphate hydrolases"/>
    <property type="match status" value="1"/>
</dbReference>
<dbReference type="InterPro" id="IPR026082">
    <property type="entry name" value="ABCA"/>
</dbReference>
<comment type="subcellular location">
    <subcellularLocation>
        <location evidence="1">Membrane</location>
        <topology evidence="1">Multi-pass membrane protein</topology>
    </subcellularLocation>
</comment>
<evidence type="ECO:0000313" key="11">
    <source>
        <dbReference type="EMBL" id="KAK9739396.1"/>
    </source>
</evidence>
<keyword evidence="4 9" id="KW-0812">Transmembrane</keyword>
<gene>
    <name evidence="11" type="ORF">QE152_g9016</name>
</gene>
<keyword evidence="8 9" id="KW-0472">Membrane</keyword>
<keyword evidence="7 9" id="KW-1133">Transmembrane helix</keyword>
<dbReference type="PROSITE" id="PS50893">
    <property type="entry name" value="ABC_TRANSPORTER_2"/>
    <property type="match status" value="1"/>
</dbReference>
<evidence type="ECO:0000256" key="9">
    <source>
        <dbReference type="SAM" id="Phobius"/>
    </source>
</evidence>
<sequence length="745" mass="85434">MKEMRSSPLLTFTLSSYADPITVITTANENNSYYKRYKKLLQDENQKFIDWGTGNMNAHMLEKTAKDTFKVRRRVIIGATFLENNTIIAWFNNQPLHSPPLALQYVLNSVFKQMFGDDYIFQFKNLPSHHTVTEKDEMGEWMHCAVYSLLISIIMCYVASYYIIFYVKERVCGAKHLQFVSGLAVTAFWFTAFLWDFIIFLLISTSIVLLMMWYNASLNCGTLMILLTIFGLAMLPMAYIMSLLFRRPSSAYSAFNLLCFLLGPVAFFCIYVMFSNSHILNYTLYHVLLIVPHFNLASAICNLTNIYFARTFCDETNYLRIMLRHIEPEVGHKNYTCFTFPDRCCDVEELSMNGIGQHLTYLVVVGLLLFFILLYMQSRSSDSLLYTFIDLLRKSPSDSGTNDHDVFVEAIKVRSDQINHRIYEVVLKDTTKYYKSIVAVNQLCLGLKKFECFGLVGTPGSGKSTALKLLTGQIKLSYGDGWIAGYNLKQEMNKIHRCIGYCPQNDALLGELTGRETLIIFCLIRGIPISDCGVTSTKLAKELTFYKSMNQLVCYYNGGCKRKLSTAVALIGEPKVILLDEPTAGIDPRTKTFVWNTLSRIRDNGKCLIIVTDNMDECEAVCTRMGIMVDGALQCLGSPQYVKSKYEEEYVLTIKLSSAEPEMFDEVDYFVQKHFVNAEQRYVAEDVVLYILRDIEYMHRSIMFHIMEDGKRNVAAIAGYHLSQFSLERIFYLYTKGRYIRVTAE</sequence>
<keyword evidence="12" id="KW-1185">Reference proteome</keyword>
<dbReference type="FunFam" id="3.40.50.300:FF:000335">
    <property type="entry name" value="ATP binding cassette subfamily A member 5"/>
    <property type="match status" value="1"/>
</dbReference>
<dbReference type="EMBL" id="JASPKY010000075">
    <property type="protein sequence ID" value="KAK9739396.1"/>
    <property type="molecule type" value="Genomic_DNA"/>
</dbReference>
<dbReference type="PANTHER" id="PTHR19229">
    <property type="entry name" value="ATP-BINDING CASSETTE TRANSPORTER SUBFAMILY A ABCA"/>
    <property type="match status" value="1"/>
</dbReference>
<dbReference type="Pfam" id="PF00005">
    <property type="entry name" value="ABC_tran"/>
    <property type="match status" value="1"/>
</dbReference>
<dbReference type="InterPro" id="IPR003593">
    <property type="entry name" value="AAA+_ATPase"/>
</dbReference>
<evidence type="ECO:0000256" key="6">
    <source>
        <dbReference type="ARBA" id="ARBA00022840"/>
    </source>
</evidence>
<feature type="transmembrane region" description="Helical" evidence="9">
    <location>
        <begin position="145"/>
        <end position="167"/>
    </location>
</feature>
<keyword evidence="6" id="KW-0067">ATP-binding</keyword>
<comment type="caution">
    <text evidence="11">The sequence shown here is derived from an EMBL/GenBank/DDBJ whole genome shotgun (WGS) entry which is preliminary data.</text>
</comment>
<feature type="transmembrane region" description="Helical" evidence="9">
    <location>
        <begin position="359"/>
        <end position="376"/>
    </location>
</feature>
<feature type="transmembrane region" description="Helical" evidence="9">
    <location>
        <begin position="179"/>
        <end position="203"/>
    </location>
</feature>
<dbReference type="PANTHER" id="PTHR19229:SF250">
    <property type="entry name" value="ABC TRANSPORTER DOMAIN-CONTAINING PROTEIN-RELATED"/>
    <property type="match status" value="1"/>
</dbReference>
<dbReference type="GO" id="GO:0005319">
    <property type="term" value="F:lipid transporter activity"/>
    <property type="evidence" value="ECO:0007669"/>
    <property type="project" value="TreeGrafter"/>
</dbReference>
<feature type="transmembrane region" description="Helical" evidence="9">
    <location>
        <begin position="252"/>
        <end position="274"/>
    </location>
</feature>
<dbReference type="GO" id="GO:0016887">
    <property type="term" value="F:ATP hydrolysis activity"/>
    <property type="evidence" value="ECO:0007669"/>
    <property type="project" value="InterPro"/>
</dbReference>
<organism evidence="11 12">
    <name type="scientific">Popillia japonica</name>
    <name type="common">Japanese beetle</name>
    <dbReference type="NCBI Taxonomy" id="7064"/>
    <lineage>
        <taxon>Eukaryota</taxon>
        <taxon>Metazoa</taxon>
        <taxon>Ecdysozoa</taxon>
        <taxon>Arthropoda</taxon>
        <taxon>Hexapoda</taxon>
        <taxon>Insecta</taxon>
        <taxon>Pterygota</taxon>
        <taxon>Neoptera</taxon>
        <taxon>Endopterygota</taxon>
        <taxon>Coleoptera</taxon>
        <taxon>Polyphaga</taxon>
        <taxon>Scarabaeiformia</taxon>
        <taxon>Scarabaeidae</taxon>
        <taxon>Rutelinae</taxon>
        <taxon>Popillia</taxon>
    </lineage>
</organism>
<dbReference type="SMART" id="SM00382">
    <property type="entry name" value="AAA"/>
    <property type="match status" value="1"/>
</dbReference>
<evidence type="ECO:0000256" key="1">
    <source>
        <dbReference type="ARBA" id="ARBA00004141"/>
    </source>
</evidence>
<feature type="domain" description="ABC transporter" evidence="10">
    <location>
        <begin position="425"/>
        <end position="655"/>
    </location>
</feature>
<name>A0AAW1LYD5_POPJA</name>
<evidence type="ECO:0000313" key="12">
    <source>
        <dbReference type="Proteomes" id="UP001458880"/>
    </source>
</evidence>
<feature type="transmembrane region" description="Helical" evidence="9">
    <location>
        <begin position="223"/>
        <end position="245"/>
    </location>
</feature>
<proteinExistence type="inferred from homology"/>
<dbReference type="InterPro" id="IPR003439">
    <property type="entry name" value="ABC_transporter-like_ATP-bd"/>
</dbReference>
<evidence type="ECO:0000256" key="7">
    <source>
        <dbReference type="ARBA" id="ARBA00022989"/>
    </source>
</evidence>
<dbReference type="AlphaFoldDB" id="A0AAW1LYD5"/>
<reference evidence="11 12" key="1">
    <citation type="journal article" date="2024" name="BMC Genomics">
        <title>De novo assembly and annotation of Popillia japonica's genome with initial clues to its potential as an invasive pest.</title>
        <authorList>
            <person name="Cucini C."/>
            <person name="Boschi S."/>
            <person name="Funari R."/>
            <person name="Cardaioli E."/>
            <person name="Iannotti N."/>
            <person name="Marturano G."/>
            <person name="Paoli F."/>
            <person name="Bruttini M."/>
            <person name="Carapelli A."/>
            <person name="Frati F."/>
            <person name="Nardi F."/>
        </authorList>
    </citation>
    <scope>NUCLEOTIDE SEQUENCE [LARGE SCALE GENOMIC DNA]</scope>
    <source>
        <strain evidence="11">DMR45628</strain>
    </source>
</reference>
<dbReference type="GO" id="GO:0016020">
    <property type="term" value="C:membrane"/>
    <property type="evidence" value="ECO:0007669"/>
    <property type="project" value="UniProtKB-SubCell"/>
</dbReference>
<evidence type="ECO:0000256" key="8">
    <source>
        <dbReference type="ARBA" id="ARBA00023136"/>
    </source>
</evidence>
<comment type="similarity">
    <text evidence="2">Belongs to the ABC transporter superfamily. ABCA family.</text>
</comment>
<protein>
    <submittedName>
        <fullName evidence="11">ABC transporter</fullName>
    </submittedName>
</protein>
<accession>A0AAW1LYD5</accession>
<dbReference type="InterPro" id="IPR027417">
    <property type="entry name" value="P-loop_NTPase"/>
</dbReference>
<feature type="transmembrane region" description="Helical" evidence="9">
    <location>
        <begin position="286"/>
        <end position="308"/>
    </location>
</feature>
<dbReference type="SUPFAM" id="SSF52540">
    <property type="entry name" value="P-loop containing nucleoside triphosphate hydrolases"/>
    <property type="match status" value="1"/>
</dbReference>
<dbReference type="Pfam" id="PF12698">
    <property type="entry name" value="ABC2_membrane_3"/>
    <property type="match status" value="1"/>
</dbReference>
<keyword evidence="3" id="KW-0813">Transport</keyword>
<evidence type="ECO:0000256" key="3">
    <source>
        <dbReference type="ARBA" id="ARBA00022448"/>
    </source>
</evidence>
<evidence type="ECO:0000256" key="4">
    <source>
        <dbReference type="ARBA" id="ARBA00022692"/>
    </source>
</evidence>
<evidence type="ECO:0000256" key="5">
    <source>
        <dbReference type="ARBA" id="ARBA00022741"/>
    </source>
</evidence>